<feature type="non-terminal residue" evidence="2">
    <location>
        <position position="55"/>
    </location>
</feature>
<accession>A0A5N4DL70</accession>
<evidence type="ECO:0000313" key="2">
    <source>
        <dbReference type="EMBL" id="KAB1271664.1"/>
    </source>
</evidence>
<dbReference type="Proteomes" id="UP000299084">
    <property type="component" value="Unassembled WGS sequence"/>
</dbReference>
<comment type="caution">
    <text evidence="2">The sequence shown here is derived from an EMBL/GenBank/DDBJ whole genome shotgun (WGS) entry which is preliminary data.</text>
</comment>
<organism evidence="2 3">
    <name type="scientific">Camelus dromedarius</name>
    <name type="common">Dromedary</name>
    <name type="synonym">Arabian camel</name>
    <dbReference type="NCBI Taxonomy" id="9838"/>
    <lineage>
        <taxon>Eukaryota</taxon>
        <taxon>Metazoa</taxon>
        <taxon>Chordata</taxon>
        <taxon>Craniata</taxon>
        <taxon>Vertebrata</taxon>
        <taxon>Euteleostomi</taxon>
        <taxon>Mammalia</taxon>
        <taxon>Eutheria</taxon>
        <taxon>Laurasiatheria</taxon>
        <taxon>Artiodactyla</taxon>
        <taxon>Tylopoda</taxon>
        <taxon>Camelidae</taxon>
        <taxon>Camelus</taxon>
    </lineage>
</organism>
<gene>
    <name evidence="2" type="ORF">Cadr_000009129</name>
</gene>
<dbReference type="EMBL" id="JWIN03000011">
    <property type="protein sequence ID" value="KAB1271664.1"/>
    <property type="molecule type" value="Genomic_DNA"/>
</dbReference>
<sequence>MRCHVATSCHVVWLFVLISGCWGKFNPPPCQVNRLPFFTNHFFDTYLLISEDTPV</sequence>
<protein>
    <submittedName>
        <fullName evidence="2">Cadherin-23</fullName>
    </submittedName>
</protein>
<dbReference type="AlphaFoldDB" id="A0A5N4DL70"/>
<evidence type="ECO:0000256" key="1">
    <source>
        <dbReference type="SAM" id="SignalP"/>
    </source>
</evidence>
<reference evidence="2 3" key="1">
    <citation type="journal article" date="2019" name="Mol. Ecol. Resour.">
        <title>Improving Illumina assemblies with Hi-C and long reads: an example with the North African dromedary.</title>
        <authorList>
            <person name="Elbers J.P."/>
            <person name="Rogers M.F."/>
            <person name="Perelman P.L."/>
            <person name="Proskuryakova A.A."/>
            <person name="Serdyukova N.A."/>
            <person name="Johnson W.E."/>
            <person name="Horin P."/>
            <person name="Corander J."/>
            <person name="Murphy D."/>
            <person name="Burger P.A."/>
        </authorList>
    </citation>
    <scope>NUCLEOTIDE SEQUENCE [LARGE SCALE GENOMIC DNA]</scope>
    <source>
        <strain evidence="2">Drom800</strain>
        <tissue evidence="2">Blood</tissue>
    </source>
</reference>
<keyword evidence="1" id="KW-0732">Signal</keyword>
<evidence type="ECO:0000313" key="3">
    <source>
        <dbReference type="Proteomes" id="UP000299084"/>
    </source>
</evidence>
<name>A0A5N4DL70_CAMDR</name>
<feature type="chain" id="PRO_5024274138" evidence="1">
    <location>
        <begin position="24"/>
        <end position="55"/>
    </location>
</feature>
<dbReference type="PROSITE" id="PS51257">
    <property type="entry name" value="PROKAR_LIPOPROTEIN"/>
    <property type="match status" value="1"/>
</dbReference>
<proteinExistence type="predicted"/>
<keyword evidence="3" id="KW-1185">Reference proteome</keyword>
<feature type="signal peptide" evidence="1">
    <location>
        <begin position="1"/>
        <end position="23"/>
    </location>
</feature>